<evidence type="ECO:0000256" key="2">
    <source>
        <dbReference type="ARBA" id="ARBA00022741"/>
    </source>
</evidence>
<comment type="caution">
    <text evidence="5">The sequence shown here is derived from an EMBL/GenBank/DDBJ whole genome shotgun (WGS) entry which is preliminary data.</text>
</comment>
<keyword evidence="1" id="KW-0813">Transport</keyword>
<accession>A0ABW5NJF2</accession>
<keyword evidence="2" id="KW-0547">Nucleotide-binding</keyword>
<dbReference type="Gene3D" id="3.40.50.300">
    <property type="entry name" value="P-loop containing nucleotide triphosphate hydrolases"/>
    <property type="match status" value="1"/>
</dbReference>
<name>A0ABW5NJF2_9SPHI</name>
<evidence type="ECO:0000256" key="3">
    <source>
        <dbReference type="ARBA" id="ARBA00022840"/>
    </source>
</evidence>
<gene>
    <name evidence="5" type="ORF">ACFSQ3_09850</name>
</gene>
<protein>
    <submittedName>
        <fullName evidence="5">ATP-binding cassette domain-containing protein</fullName>
    </submittedName>
</protein>
<proteinExistence type="predicted"/>
<dbReference type="PROSITE" id="PS50893">
    <property type="entry name" value="ABC_TRANSPORTER_2"/>
    <property type="match status" value="1"/>
</dbReference>
<evidence type="ECO:0000313" key="5">
    <source>
        <dbReference type="EMBL" id="MFD2599256.1"/>
    </source>
</evidence>
<dbReference type="EMBL" id="JBHUMA010000006">
    <property type="protein sequence ID" value="MFD2599256.1"/>
    <property type="molecule type" value="Genomic_DNA"/>
</dbReference>
<dbReference type="RefSeq" id="WP_380869382.1">
    <property type="nucleotide sequence ID" value="NZ_JBHUMA010000006.1"/>
</dbReference>
<dbReference type="PANTHER" id="PTHR42939">
    <property type="entry name" value="ABC TRANSPORTER ATP-BINDING PROTEIN ALBC-RELATED"/>
    <property type="match status" value="1"/>
</dbReference>
<sequence>MIVLKQLNKSFGKNPVLQNISFEFSAGKVYGMVGQNGAGKTTLFRCLAGLESYKGIIERSGQSEKAYLGYVPAELHFLAKLTGAEYLRLMLQARNRKLDSLESINVFDLPLNEYIVSYSTGMKKKLSILGALLQDNHVFIFDEVYNGLDFQSCLLLTDIIKRLKKENKLVLISSHVFALLEETCDEILYLKDGTIARSSDRSEFPNLKTFLSEDMNANNLDTLFDQLKSP</sequence>
<keyword evidence="3 5" id="KW-0067">ATP-binding</keyword>
<dbReference type="InterPro" id="IPR003439">
    <property type="entry name" value="ABC_transporter-like_ATP-bd"/>
</dbReference>
<dbReference type="InterPro" id="IPR027417">
    <property type="entry name" value="P-loop_NTPase"/>
</dbReference>
<evidence type="ECO:0000313" key="6">
    <source>
        <dbReference type="Proteomes" id="UP001597393"/>
    </source>
</evidence>
<evidence type="ECO:0000259" key="4">
    <source>
        <dbReference type="PROSITE" id="PS50893"/>
    </source>
</evidence>
<evidence type="ECO:0000256" key="1">
    <source>
        <dbReference type="ARBA" id="ARBA00022448"/>
    </source>
</evidence>
<dbReference type="PANTHER" id="PTHR42939:SF1">
    <property type="entry name" value="ABC TRANSPORTER ATP-BINDING PROTEIN ALBC-RELATED"/>
    <property type="match status" value="1"/>
</dbReference>
<feature type="domain" description="ABC transporter" evidence="4">
    <location>
        <begin position="2"/>
        <end position="217"/>
    </location>
</feature>
<dbReference type="Proteomes" id="UP001597393">
    <property type="component" value="Unassembled WGS sequence"/>
</dbReference>
<keyword evidence="6" id="KW-1185">Reference proteome</keyword>
<dbReference type="InterPro" id="IPR003593">
    <property type="entry name" value="AAA+_ATPase"/>
</dbReference>
<dbReference type="SMART" id="SM00382">
    <property type="entry name" value="AAA"/>
    <property type="match status" value="1"/>
</dbReference>
<reference evidence="6" key="1">
    <citation type="journal article" date="2019" name="Int. J. Syst. Evol. Microbiol.">
        <title>The Global Catalogue of Microorganisms (GCM) 10K type strain sequencing project: providing services to taxonomists for standard genome sequencing and annotation.</title>
        <authorList>
            <consortium name="The Broad Institute Genomics Platform"/>
            <consortium name="The Broad Institute Genome Sequencing Center for Infectious Disease"/>
            <person name="Wu L."/>
            <person name="Ma J."/>
        </authorList>
    </citation>
    <scope>NUCLEOTIDE SEQUENCE [LARGE SCALE GENOMIC DNA]</scope>
    <source>
        <strain evidence="6">KCTC 42248</strain>
    </source>
</reference>
<dbReference type="Pfam" id="PF00005">
    <property type="entry name" value="ABC_tran"/>
    <property type="match status" value="1"/>
</dbReference>
<dbReference type="SUPFAM" id="SSF52540">
    <property type="entry name" value="P-loop containing nucleoside triphosphate hydrolases"/>
    <property type="match status" value="1"/>
</dbReference>
<organism evidence="5 6">
    <name type="scientific">Sphingobacterium corticis</name>
    <dbReference type="NCBI Taxonomy" id="1812823"/>
    <lineage>
        <taxon>Bacteria</taxon>
        <taxon>Pseudomonadati</taxon>
        <taxon>Bacteroidota</taxon>
        <taxon>Sphingobacteriia</taxon>
        <taxon>Sphingobacteriales</taxon>
        <taxon>Sphingobacteriaceae</taxon>
        <taxon>Sphingobacterium</taxon>
    </lineage>
</organism>
<dbReference type="CDD" id="cd03230">
    <property type="entry name" value="ABC_DR_subfamily_A"/>
    <property type="match status" value="1"/>
</dbReference>
<dbReference type="GO" id="GO:0005524">
    <property type="term" value="F:ATP binding"/>
    <property type="evidence" value="ECO:0007669"/>
    <property type="project" value="UniProtKB-KW"/>
</dbReference>
<dbReference type="InterPro" id="IPR051782">
    <property type="entry name" value="ABC_Transporter_VariousFunc"/>
</dbReference>